<proteinExistence type="predicted"/>
<sequence length="99" mass="10881">MGMQEIGYGGQPLPPVFRRVDPPAVVLIDLVALFSRQPHCAGHYHPNGLQLDAVVEGVLTGWGRAEHGGWWGLVTYPVKYGSRAHTVTHWAPAWVLKTT</sequence>
<name>A0A7I7JZL5_9MYCO</name>
<gene>
    <name evidence="1" type="ORF">MDUV_20730</name>
</gene>
<dbReference type="Proteomes" id="UP000467006">
    <property type="component" value="Chromosome"/>
</dbReference>
<organism evidence="1 2">
    <name type="scientific">Mycolicibacterium duvalii</name>
    <dbReference type="NCBI Taxonomy" id="39688"/>
    <lineage>
        <taxon>Bacteria</taxon>
        <taxon>Bacillati</taxon>
        <taxon>Actinomycetota</taxon>
        <taxon>Actinomycetes</taxon>
        <taxon>Mycobacteriales</taxon>
        <taxon>Mycobacteriaceae</taxon>
        <taxon>Mycolicibacterium</taxon>
    </lineage>
</organism>
<protein>
    <submittedName>
        <fullName evidence="1">Uncharacterized protein</fullName>
    </submittedName>
</protein>
<accession>A0A7I7JZL5</accession>
<reference evidence="1 2" key="1">
    <citation type="journal article" date="2019" name="Emerg. Microbes Infect.">
        <title>Comprehensive subspecies identification of 175 nontuberculous mycobacteria species based on 7547 genomic profiles.</title>
        <authorList>
            <person name="Matsumoto Y."/>
            <person name="Kinjo T."/>
            <person name="Motooka D."/>
            <person name="Nabeya D."/>
            <person name="Jung N."/>
            <person name="Uechi K."/>
            <person name="Horii T."/>
            <person name="Iida T."/>
            <person name="Fujita J."/>
            <person name="Nakamura S."/>
        </authorList>
    </citation>
    <scope>NUCLEOTIDE SEQUENCE [LARGE SCALE GENOMIC DNA]</scope>
    <source>
        <strain evidence="1 2">JCM 6396</strain>
    </source>
</reference>
<evidence type="ECO:0000313" key="1">
    <source>
        <dbReference type="EMBL" id="BBX17213.1"/>
    </source>
</evidence>
<evidence type="ECO:0000313" key="2">
    <source>
        <dbReference type="Proteomes" id="UP000467006"/>
    </source>
</evidence>
<keyword evidence="2" id="KW-1185">Reference proteome</keyword>
<dbReference type="AlphaFoldDB" id="A0A7I7JZL5"/>
<dbReference type="KEGG" id="mdu:MDUV_20730"/>
<dbReference type="EMBL" id="AP022563">
    <property type="protein sequence ID" value="BBX17213.1"/>
    <property type="molecule type" value="Genomic_DNA"/>
</dbReference>